<dbReference type="InterPro" id="IPR043428">
    <property type="entry name" value="LivM-like"/>
</dbReference>
<evidence type="ECO:0000256" key="6">
    <source>
        <dbReference type="ARBA" id="ARBA00022989"/>
    </source>
</evidence>
<evidence type="ECO:0000256" key="5">
    <source>
        <dbReference type="ARBA" id="ARBA00022840"/>
    </source>
</evidence>
<evidence type="ECO:0000256" key="8">
    <source>
        <dbReference type="SAM" id="Phobius"/>
    </source>
</evidence>
<dbReference type="GO" id="GO:0015658">
    <property type="term" value="F:branched-chain amino acid transmembrane transporter activity"/>
    <property type="evidence" value="ECO:0007669"/>
    <property type="project" value="InterPro"/>
</dbReference>
<dbReference type="Pfam" id="PF02653">
    <property type="entry name" value="BPD_transp_2"/>
    <property type="match status" value="1"/>
</dbReference>
<dbReference type="InterPro" id="IPR032823">
    <property type="entry name" value="BCA_ABC_TP_C"/>
</dbReference>
<organism evidence="10 11">
    <name type="scientific">Thermodesulforhabdus norvegica</name>
    <dbReference type="NCBI Taxonomy" id="39841"/>
    <lineage>
        <taxon>Bacteria</taxon>
        <taxon>Pseudomonadati</taxon>
        <taxon>Thermodesulfobacteriota</taxon>
        <taxon>Syntrophobacteria</taxon>
        <taxon>Syntrophobacterales</taxon>
        <taxon>Thermodesulforhabdaceae</taxon>
        <taxon>Thermodesulforhabdus</taxon>
    </lineage>
</organism>
<keyword evidence="2" id="KW-1003">Cell membrane</keyword>
<dbReference type="InterPro" id="IPR027417">
    <property type="entry name" value="P-loop_NTPase"/>
</dbReference>
<gene>
    <name evidence="10" type="ORF">SAMN05660836_01606</name>
</gene>
<dbReference type="GO" id="GO:0005524">
    <property type="term" value="F:ATP binding"/>
    <property type="evidence" value="ECO:0007669"/>
    <property type="project" value="UniProtKB-KW"/>
</dbReference>
<dbReference type="PANTHER" id="PTHR30482">
    <property type="entry name" value="HIGH-AFFINITY BRANCHED-CHAIN AMINO ACID TRANSPORT SYSTEM PERMEASE"/>
    <property type="match status" value="1"/>
</dbReference>
<feature type="transmembrane region" description="Helical" evidence="8">
    <location>
        <begin position="212"/>
        <end position="232"/>
    </location>
</feature>
<feature type="transmembrane region" description="Helical" evidence="8">
    <location>
        <begin position="252"/>
        <end position="274"/>
    </location>
</feature>
<dbReference type="PANTHER" id="PTHR30482:SF18">
    <property type="entry name" value="BRANCHED AMINO ACID TRANSPORT SYSTEM PERMEASE"/>
    <property type="match status" value="1"/>
</dbReference>
<feature type="transmembrane region" description="Helical" evidence="8">
    <location>
        <begin position="163"/>
        <end position="181"/>
    </location>
</feature>
<evidence type="ECO:0000259" key="9">
    <source>
        <dbReference type="PROSITE" id="PS50893"/>
    </source>
</evidence>
<feature type="transmembrane region" description="Helical" evidence="8">
    <location>
        <begin position="90"/>
        <end position="109"/>
    </location>
</feature>
<keyword evidence="7 8" id="KW-0472">Membrane</keyword>
<dbReference type="CDD" id="cd06581">
    <property type="entry name" value="TM_PBP1_LivM_like"/>
    <property type="match status" value="1"/>
</dbReference>
<feature type="transmembrane region" description="Helical" evidence="8">
    <location>
        <begin position="65"/>
        <end position="84"/>
    </location>
</feature>
<dbReference type="Proteomes" id="UP000199611">
    <property type="component" value="Unassembled WGS sequence"/>
</dbReference>
<dbReference type="InterPro" id="IPR003593">
    <property type="entry name" value="AAA+_ATPase"/>
</dbReference>
<feature type="transmembrane region" description="Helical" evidence="8">
    <location>
        <begin position="34"/>
        <end position="53"/>
    </location>
</feature>
<sequence>MRVEKKTAIYFPALICLSLSGLFLPSFIKNDYLFVILNVVAFNGIAVTGLNLLYDATGQVSLGHAVFYGLGAYTTAVLSVTFGLPLWTAWMGSVAMVLVSSFILAFPTLRLHGHYMVMATLGCNIILTVILNQWESLTGGPSGFPGIPELSAGFVELSTDRGFFRLAWIALLGFAFATVALQKSGVGKIFRAIRQNEIATECCGTNTTGYKIFAFVLSALYAGIAGILYAHYMSFISPKTFGVFRSLEWVTMAVVGGMGNVLGGILGAFVLTLLPELLHALEELQVLFYGIVLMSVLILCPQGMVPAIRSLVDRFSALTETEACGDKSLKKKTLRGATPVRAGRNCGKLRIEGLSVNFGGLQALSSVSVTFDPGRIHAVIGPNGAGKTTLFNAVCGIVKPRSGKIFLGDLEITGFSPHKIALSGIGRTFQVPQLYSEFSVRDHVFVGMCVGRLPLNGMIGDDVDEVLRFFDLLELSELKVGEVSLFDKKRIELARALAANPAYILVDEPGGGLNEEEKEAVARYLFALTKVGVTPIVVDHHMDLVMNVAERVVVLHQGQIIADGTPDEIVENPRVADAYLGSRQKVLSGGRVERGCEGCGNA</sequence>
<keyword evidence="6 8" id="KW-1133">Transmembrane helix</keyword>
<dbReference type="EMBL" id="FOUU01000004">
    <property type="protein sequence ID" value="SFM82021.1"/>
    <property type="molecule type" value="Genomic_DNA"/>
</dbReference>
<dbReference type="Pfam" id="PF12399">
    <property type="entry name" value="BCA_ABC_TP_C"/>
    <property type="match status" value="1"/>
</dbReference>
<proteinExistence type="predicted"/>
<feature type="transmembrane region" description="Helical" evidence="8">
    <location>
        <begin position="286"/>
        <end position="305"/>
    </location>
</feature>
<dbReference type="SMART" id="SM00382">
    <property type="entry name" value="AAA"/>
    <property type="match status" value="1"/>
</dbReference>
<evidence type="ECO:0000256" key="4">
    <source>
        <dbReference type="ARBA" id="ARBA00022741"/>
    </source>
</evidence>
<protein>
    <submittedName>
        <fullName evidence="10">Branched-chain amino acid transport system permease protein</fullName>
    </submittedName>
</protein>
<dbReference type="RefSeq" id="WP_093394842.1">
    <property type="nucleotide sequence ID" value="NZ_FOUU01000004.1"/>
</dbReference>
<accession>A0A1I4TZI2</accession>
<dbReference type="PROSITE" id="PS50893">
    <property type="entry name" value="ABC_TRANSPORTER_2"/>
    <property type="match status" value="1"/>
</dbReference>
<evidence type="ECO:0000256" key="2">
    <source>
        <dbReference type="ARBA" id="ARBA00022475"/>
    </source>
</evidence>
<dbReference type="Pfam" id="PF00005">
    <property type="entry name" value="ABC_tran"/>
    <property type="match status" value="1"/>
</dbReference>
<keyword evidence="5" id="KW-0067">ATP-binding</keyword>
<comment type="subcellular location">
    <subcellularLocation>
        <location evidence="1">Cell membrane</location>
        <topology evidence="1">Multi-pass membrane protein</topology>
    </subcellularLocation>
</comment>
<evidence type="ECO:0000313" key="10">
    <source>
        <dbReference type="EMBL" id="SFM82021.1"/>
    </source>
</evidence>
<dbReference type="GO" id="GO:0005886">
    <property type="term" value="C:plasma membrane"/>
    <property type="evidence" value="ECO:0007669"/>
    <property type="project" value="UniProtKB-SubCell"/>
</dbReference>
<feature type="domain" description="ABC transporter" evidence="9">
    <location>
        <begin position="349"/>
        <end position="582"/>
    </location>
</feature>
<evidence type="ECO:0000256" key="1">
    <source>
        <dbReference type="ARBA" id="ARBA00004651"/>
    </source>
</evidence>
<dbReference type="STRING" id="39841.SAMN05660836_01606"/>
<reference evidence="11" key="1">
    <citation type="submission" date="2016-10" db="EMBL/GenBank/DDBJ databases">
        <authorList>
            <person name="Varghese N."/>
            <person name="Submissions S."/>
        </authorList>
    </citation>
    <scope>NUCLEOTIDE SEQUENCE [LARGE SCALE GENOMIC DNA]</scope>
    <source>
        <strain evidence="11">DSM 9990</strain>
    </source>
</reference>
<evidence type="ECO:0000256" key="7">
    <source>
        <dbReference type="ARBA" id="ARBA00023136"/>
    </source>
</evidence>
<keyword evidence="4" id="KW-0547">Nucleotide-binding</keyword>
<name>A0A1I4TZI2_9BACT</name>
<evidence type="ECO:0000313" key="11">
    <source>
        <dbReference type="Proteomes" id="UP000199611"/>
    </source>
</evidence>
<dbReference type="SUPFAM" id="SSF52540">
    <property type="entry name" value="P-loop containing nucleoside triphosphate hydrolases"/>
    <property type="match status" value="1"/>
</dbReference>
<dbReference type="CDD" id="cd03219">
    <property type="entry name" value="ABC_Mj1267_LivG_branched"/>
    <property type="match status" value="1"/>
</dbReference>
<dbReference type="OrthoDB" id="9805514at2"/>
<dbReference type="GO" id="GO:0016887">
    <property type="term" value="F:ATP hydrolysis activity"/>
    <property type="evidence" value="ECO:0007669"/>
    <property type="project" value="InterPro"/>
</dbReference>
<evidence type="ECO:0000256" key="3">
    <source>
        <dbReference type="ARBA" id="ARBA00022692"/>
    </source>
</evidence>
<dbReference type="Gene3D" id="3.40.50.300">
    <property type="entry name" value="P-loop containing nucleotide triphosphate hydrolases"/>
    <property type="match status" value="1"/>
</dbReference>
<feature type="transmembrane region" description="Helical" evidence="8">
    <location>
        <begin position="7"/>
        <end position="28"/>
    </location>
</feature>
<feature type="transmembrane region" description="Helical" evidence="8">
    <location>
        <begin position="116"/>
        <end position="134"/>
    </location>
</feature>
<keyword evidence="3 8" id="KW-0812">Transmembrane</keyword>
<dbReference type="AlphaFoldDB" id="A0A1I4TZI2"/>
<dbReference type="InterPro" id="IPR001851">
    <property type="entry name" value="ABC_transp_permease"/>
</dbReference>
<dbReference type="InterPro" id="IPR003439">
    <property type="entry name" value="ABC_transporter-like_ATP-bd"/>
</dbReference>
<keyword evidence="11" id="KW-1185">Reference proteome</keyword>